<dbReference type="AlphaFoldDB" id="A0A066Z5M6"/>
<evidence type="ECO:0000256" key="2">
    <source>
        <dbReference type="SAM" id="Phobius"/>
    </source>
</evidence>
<dbReference type="PATRIC" id="fig|1348663.4.peg.2615"/>
<organism evidence="3 4">
    <name type="scientific">Kitasatospora cheerisanensis KCTC 2395</name>
    <dbReference type="NCBI Taxonomy" id="1348663"/>
    <lineage>
        <taxon>Bacteria</taxon>
        <taxon>Bacillati</taxon>
        <taxon>Actinomycetota</taxon>
        <taxon>Actinomycetes</taxon>
        <taxon>Kitasatosporales</taxon>
        <taxon>Streptomycetaceae</taxon>
        <taxon>Kitasatospora</taxon>
    </lineage>
</organism>
<evidence type="ECO:0000256" key="1">
    <source>
        <dbReference type="SAM" id="MobiDB-lite"/>
    </source>
</evidence>
<dbReference type="EMBL" id="JNBY01000083">
    <property type="protein sequence ID" value="KDN85480.1"/>
    <property type="molecule type" value="Genomic_DNA"/>
</dbReference>
<protein>
    <submittedName>
        <fullName evidence="3">Uncharacterized protein</fullName>
    </submittedName>
</protein>
<dbReference type="Proteomes" id="UP000027178">
    <property type="component" value="Unassembled WGS sequence"/>
</dbReference>
<evidence type="ECO:0000313" key="3">
    <source>
        <dbReference type="EMBL" id="KDN85480.1"/>
    </source>
</evidence>
<sequence>MTSPDRRTPSTSHFEQRLGEELAALAAERAGAAARARRGVLRRRPLLAALAVGAAALATALVLPMALGGEHGGNAAYAVTQESDGTIALQLRDPAALPDLVATLQRYGVRATGIEEARTPEECTLPEPAGTRAQSDRVRPGDGPGTVRIDPALVPPGSTVLLTAGRVETSAGVLNTFRAVVVETVPACVPATRIVVGQVIDPSTLPSPTPTVLPSASPTG</sequence>
<feature type="transmembrane region" description="Helical" evidence="2">
    <location>
        <begin position="46"/>
        <end position="67"/>
    </location>
</feature>
<comment type="caution">
    <text evidence="3">The sequence shown here is derived from an EMBL/GenBank/DDBJ whole genome shotgun (WGS) entry which is preliminary data.</text>
</comment>
<dbReference type="OrthoDB" id="3874203at2"/>
<proteinExistence type="predicted"/>
<feature type="region of interest" description="Disordered" evidence="1">
    <location>
        <begin position="124"/>
        <end position="146"/>
    </location>
</feature>
<gene>
    <name evidence="3" type="ORF">KCH_27110</name>
</gene>
<keyword evidence="2" id="KW-1133">Transmembrane helix</keyword>
<dbReference type="PROSITE" id="PS51318">
    <property type="entry name" value="TAT"/>
    <property type="match status" value="1"/>
</dbReference>
<accession>A0A066Z5M6</accession>
<feature type="region of interest" description="Disordered" evidence="1">
    <location>
        <begin position="201"/>
        <end position="220"/>
    </location>
</feature>
<keyword evidence="4" id="KW-1185">Reference proteome</keyword>
<evidence type="ECO:0000313" key="4">
    <source>
        <dbReference type="Proteomes" id="UP000027178"/>
    </source>
</evidence>
<name>A0A066Z5M6_9ACTN</name>
<dbReference type="eggNOG" id="ENOG5033KTV">
    <property type="taxonomic scope" value="Bacteria"/>
</dbReference>
<dbReference type="InterPro" id="IPR006311">
    <property type="entry name" value="TAT_signal"/>
</dbReference>
<dbReference type="RefSeq" id="WP_035862694.1">
    <property type="nucleotide sequence ID" value="NZ_KK853997.1"/>
</dbReference>
<reference evidence="3 4" key="1">
    <citation type="submission" date="2014-05" db="EMBL/GenBank/DDBJ databases">
        <title>Draft Genome Sequence of Kitasatospora cheerisanensis KCTC 2395.</title>
        <authorList>
            <person name="Nam D.H."/>
        </authorList>
    </citation>
    <scope>NUCLEOTIDE SEQUENCE [LARGE SCALE GENOMIC DNA]</scope>
    <source>
        <strain evidence="3 4">KCTC 2395</strain>
    </source>
</reference>
<keyword evidence="2" id="KW-0812">Transmembrane</keyword>
<keyword evidence="2" id="KW-0472">Membrane</keyword>
<dbReference type="HOGENOM" id="CLU_104133_0_0_11"/>